<feature type="region of interest" description="Disordered" evidence="1">
    <location>
        <begin position="52"/>
        <end position="168"/>
    </location>
</feature>
<evidence type="ECO:0000313" key="2">
    <source>
        <dbReference type="EMBL" id="KAG6377649.1"/>
    </source>
</evidence>
<organism evidence="2 3">
    <name type="scientific">Boletus reticuloceps</name>
    <dbReference type="NCBI Taxonomy" id="495285"/>
    <lineage>
        <taxon>Eukaryota</taxon>
        <taxon>Fungi</taxon>
        <taxon>Dikarya</taxon>
        <taxon>Basidiomycota</taxon>
        <taxon>Agaricomycotina</taxon>
        <taxon>Agaricomycetes</taxon>
        <taxon>Agaricomycetidae</taxon>
        <taxon>Boletales</taxon>
        <taxon>Boletineae</taxon>
        <taxon>Boletaceae</taxon>
        <taxon>Boletoideae</taxon>
        <taxon>Boletus</taxon>
    </lineage>
</organism>
<dbReference type="EMBL" id="JAGFBS010000008">
    <property type="protein sequence ID" value="KAG6377649.1"/>
    <property type="molecule type" value="Genomic_DNA"/>
</dbReference>
<keyword evidence="3" id="KW-1185">Reference proteome</keyword>
<feature type="compositionally biased region" description="Polar residues" evidence="1">
    <location>
        <begin position="112"/>
        <end position="123"/>
    </location>
</feature>
<sequence>MSSYGKSPTSAMPASSAMVAIGRISRTEHHIGIQAQVQVALDTVHPLLYAPYTRSKRRDGKQNSSDRCPSKSSLSTQVCCGEEMNMSSDHASPSLHLPENDPPPSPPSSSSADANETDNTPLHPSSRGRTCDLHDSYAHRTRNIQSISPRERDRQGDSAPLAQCSCSPRSSRVKEQSLTMPGTLLHSSINEDEVFNPPYHNRLLLHDHTFPSHSPCPTFLLNLR</sequence>
<comment type="caution">
    <text evidence="2">The sequence shown here is derived from an EMBL/GenBank/DDBJ whole genome shotgun (WGS) entry which is preliminary data.</text>
</comment>
<dbReference type="Proteomes" id="UP000683000">
    <property type="component" value="Unassembled WGS sequence"/>
</dbReference>
<dbReference type="AlphaFoldDB" id="A0A8I2YQY8"/>
<evidence type="ECO:0000256" key="1">
    <source>
        <dbReference type="SAM" id="MobiDB-lite"/>
    </source>
</evidence>
<feature type="compositionally biased region" description="Basic and acidic residues" evidence="1">
    <location>
        <begin position="129"/>
        <end position="138"/>
    </location>
</feature>
<reference evidence="2" key="1">
    <citation type="submission" date="2021-03" db="EMBL/GenBank/DDBJ databases">
        <title>Evolutionary innovations through gain and loss of genes in the ectomycorrhizal Boletales.</title>
        <authorList>
            <person name="Wu G."/>
            <person name="Miyauchi S."/>
            <person name="Morin E."/>
            <person name="Yang Z.-L."/>
            <person name="Xu J."/>
            <person name="Martin F.M."/>
        </authorList>
    </citation>
    <scope>NUCLEOTIDE SEQUENCE</scope>
    <source>
        <strain evidence="2">BR01</strain>
    </source>
</reference>
<protein>
    <submittedName>
        <fullName evidence="2">Uncharacterized protein</fullName>
    </submittedName>
</protein>
<name>A0A8I2YQY8_9AGAM</name>
<accession>A0A8I2YQY8</accession>
<feature type="compositionally biased region" description="Polar residues" evidence="1">
    <location>
        <begin position="62"/>
        <end position="78"/>
    </location>
</feature>
<gene>
    <name evidence="2" type="ORF">JVT61DRAFT_14408</name>
</gene>
<evidence type="ECO:0000313" key="3">
    <source>
        <dbReference type="Proteomes" id="UP000683000"/>
    </source>
</evidence>
<proteinExistence type="predicted"/>